<dbReference type="Proteomes" id="UP000660729">
    <property type="component" value="Unassembled WGS sequence"/>
</dbReference>
<name>A0A8H6VMR9_9PEZI</name>
<organism evidence="3 4">
    <name type="scientific">Pseudocercospora fuligena</name>
    <dbReference type="NCBI Taxonomy" id="685502"/>
    <lineage>
        <taxon>Eukaryota</taxon>
        <taxon>Fungi</taxon>
        <taxon>Dikarya</taxon>
        <taxon>Ascomycota</taxon>
        <taxon>Pezizomycotina</taxon>
        <taxon>Dothideomycetes</taxon>
        <taxon>Dothideomycetidae</taxon>
        <taxon>Mycosphaerellales</taxon>
        <taxon>Mycosphaerellaceae</taxon>
        <taxon>Pseudocercospora</taxon>
    </lineage>
</organism>
<reference evidence="3" key="1">
    <citation type="submission" date="2020-04" db="EMBL/GenBank/DDBJ databases">
        <title>Draft genome resource of the tomato pathogen Pseudocercospora fuligena.</title>
        <authorList>
            <person name="Zaccaron A."/>
        </authorList>
    </citation>
    <scope>NUCLEOTIDE SEQUENCE</scope>
    <source>
        <strain evidence="3">PF001</strain>
    </source>
</reference>
<evidence type="ECO:0000256" key="2">
    <source>
        <dbReference type="SAM" id="Phobius"/>
    </source>
</evidence>
<protein>
    <submittedName>
        <fullName evidence="3">Uncharacterized protein</fullName>
    </submittedName>
</protein>
<gene>
    <name evidence="3" type="ORF">HII31_04749</name>
</gene>
<feature type="compositionally biased region" description="Basic and acidic residues" evidence="1">
    <location>
        <begin position="1"/>
        <end position="10"/>
    </location>
</feature>
<evidence type="ECO:0000256" key="1">
    <source>
        <dbReference type="SAM" id="MobiDB-lite"/>
    </source>
</evidence>
<proteinExistence type="predicted"/>
<sequence>MVLEEIDRPQDGNQDAPFSESMPNDDVDPYAGDHSPTILDSRSPSYIPVNSPPHQVYVNLNNVPRRWGFLGPKDHPQPVITAIQDTCKQASGILGRPVNQQEADALAYQLGRAVRIGSYGAPIGMTIASVVAYRGISKMRFPGYTPSEKFNAEKFGPLKGPRARIMWQVMRFNAYWLVGALVGQVFFSSYALTSGSAGRLMDPRLKELSEVIRTRAKNGRPIEGSAEEKGTGSTGCVEEKTAGIDWPKLCSFNARR</sequence>
<dbReference type="OrthoDB" id="4204700at2759"/>
<comment type="caution">
    <text evidence="3">The sequence shown here is derived from an EMBL/GenBank/DDBJ whole genome shotgun (WGS) entry which is preliminary data.</text>
</comment>
<dbReference type="AlphaFoldDB" id="A0A8H6VMR9"/>
<keyword evidence="2" id="KW-1133">Transmembrane helix</keyword>
<dbReference type="EMBL" id="JABCIY010000070">
    <property type="protein sequence ID" value="KAF7193859.1"/>
    <property type="molecule type" value="Genomic_DNA"/>
</dbReference>
<keyword evidence="2" id="KW-0812">Transmembrane</keyword>
<evidence type="ECO:0000313" key="3">
    <source>
        <dbReference type="EMBL" id="KAF7193859.1"/>
    </source>
</evidence>
<accession>A0A8H6VMR9</accession>
<keyword evidence="4" id="KW-1185">Reference proteome</keyword>
<evidence type="ECO:0000313" key="4">
    <source>
        <dbReference type="Proteomes" id="UP000660729"/>
    </source>
</evidence>
<keyword evidence="2" id="KW-0472">Membrane</keyword>
<feature type="transmembrane region" description="Helical" evidence="2">
    <location>
        <begin position="172"/>
        <end position="192"/>
    </location>
</feature>
<feature type="region of interest" description="Disordered" evidence="1">
    <location>
        <begin position="1"/>
        <end position="44"/>
    </location>
</feature>